<keyword evidence="3" id="KW-1185">Reference proteome</keyword>
<evidence type="ECO:0000313" key="2">
    <source>
        <dbReference type="EMBL" id="TQM90422.1"/>
    </source>
</evidence>
<dbReference type="SMART" id="SM00773">
    <property type="entry name" value="WGR"/>
    <property type="match status" value="1"/>
</dbReference>
<dbReference type="InterPro" id="IPR036930">
    <property type="entry name" value="WGR_dom_sf"/>
</dbReference>
<dbReference type="Gene3D" id="2.20.140.10">
    <property type="entry name" value="WGR domain"/>
    <property type="match status" value="1"/>
</dbReference>
<organism evidence="2 3">
    <name type="scientific">Roseinatronobacter monicus</name>
    <dbReference type="NCBI Taxonomy" id="393481"/>
    <lineage>
        <taxon>Bacteria</taxon>
        <taxon>Pseudomonadati</taxon>
        <taxon>Pseudomonadota</taxon>
        <taxon>Alphaproteobacteria</taxon>
        <taxon>Rhodobacterales</taxon>
        <taxon>Paracoccaceae</taxon>
        <taxon>Roseinatronobacter</taxon>
    </lineage>
</organism>
<dbReference type="InterPro" id="IPR049809">
    <property type="entry name" value="YehF/YfeS-like_WGR"/>
</dbReference>
<protein>
    <submittedName>
        <fullName evidence="2">Putative DNA-binding WGR domain protein</fullName>
    </submittedName>
</protein>
<dbReference type="InterPro" id="IPR008893">
    <property type="entry name" value="WGR_domain"/>
</dbReference>
<proteinExistence type="predicted"/>
<comment type="caution">
    <text evidence="2">The sequence shown here is derived from an EMBL/GenBank/DDBJ whole genome shotgun (WGS) entry which is preliminary data.</text>
</comment>
<dbReference type="CDD" id="cd07996">
    <property type="entry name" value="WGR_MMR_like"/>
    <property type="match status" value="1"/>
</dbReference>
<evidence type="ECO:0000313" key="3">
    <source>
        <dbReference type="Proteomes" id="UP000320582"/>
    </source>
</evidence>
<name>A0A543K5T3_9RHOB</name>
<dbReference type="AlphaFoldDB" id="A0A543K5T3"/>
<evidence type="ECO:0000259" key="1">
    <source>
        <dbReference type="PROSITE" id="PS51977"/>
    </source>
</evidence>
<keyword evidence="2" id="KW-0238">DNA-binding</keyword>
<accession>A0A543K5T3</accession>
<dbReference type="PROSITE" id="PS51977">
    <property type="entry name" value="WGR"/>
    <property type="match status" value="1"/>
</dbReference>
<dbReference type="SUPFAM" id="SSF142921">
    <property type="entry name" value="WGR domain-like"/>
    <property type="match status" value="1"/>
</dbReference>
<dbReference type="GO" id="GO:0003677">
    <property type="term" value="F:DNA binding"/>
    <property type="evidence" value="ECO:0007669"/>
    <property type="project" value="UniProtKB-KW"/>
</dbReference>
<gene>
    <name evidence="2" type="ORF">BD293_3802</name>
</gene>
<dbReference type="Proteomes" id="UP000320582">
    <property type="component" value="Unassembled WGS sequence"/>
</dbReference>
<feature type="domain" description="WGR" evidence="1">
    <location>
        <begin position="18"/>
        <end position="96"/>
    </location>
</feature>
<sequence length="96" mass="11098">MCKWWQSCRKSGAASNSQLEIFPTDLQMRRVDPARNMRRFYRMSIQPDLFGGASLVREWGRIGYRGQMMSEPHADEGQAVTALMKLARAKQRRGYA</sequence>
<dbReference type="EMBL" id="VFPT01000002">
    <property type="protein sequence ID" value="TQM90422.1"/>
    <property type="molecule type" value="Genomic_DNA"/>
</dbReference>
<reference evidence="2 3" key="1">
    <citation type="submission" date="2019-06" db="EMBL/GenBank/DDBJ databases">
        <title>Genomic Encyclopedia of Archaeal and Bacterial Type Strains, Phase II (KMG-II): from individual species to whole genera.</title>
        <authorList>
            <person name="Goeker M."/>
        </authorList>
    </citation>
    <scope>NUCLEOTIDE SEQUENCE [LARGE SCALE GENOMIC DNA]</scope>
    <source>
        <strain evidence="2 3">DSM 18423</strain>
    </source>
</reference>
<dbReference type="Pfam" id="PF05406">
    <property type="entry name" value="WGR"/>
    <property type="match status" value="1"/>
</dbReference>